<evidence type="ECO:0000313" key="3">
    <source>
        <dbReference type="Proteomes" id="UP000430120"/>
    </source>
</evidence>
<sequence>MPLFDYHCPQCGSDFELLVRASTVPTCPHCGSTTLEKAVSRIAPAGKIEAIRLSNRRAADAQGLFNHYSPSERARLLKGKTV</sequence>
<dbReference type="Pfam" id="PF09723">
    <property type="entry name" value="Zn_ribbon_8"/>
    <property type="match status" value="1"/>
</dbReference>
<accession>A0A643FGM8</accession>
<proteinExistence type="predicted"/>
<dbReference type="NCBIfam" id="TIGR02605">
    <property type="entry name" value="CxxC_CxxC_SSSS"/>
    <property type="match status" value="1"/>
</dbReference>
<feature type="domain" description="Putative regulatory protein FmdB zinc ribbon" evidence="1">
    <location>
        <begin position="1"/>
        <end position="40"/>
    </location>
</feature>
<dbReference type="Gene3D" id="2.20.28.30">
    <property type="entry name" value="RNA polymerase ii, chain L"/>
    <property type="match status" value="1"/>
</dbReference>
<evidence type="ECO:0000259" key="1">
    <source>
        <dbReference type="SMART" id="SM00834"/>
    </source>
</evidence>
<dbReference type="EMBL" id="VZPB01000006">
    <property type="protein sequence ID" value="KAB0584353.1"/>
    <property type="molecule type" value="Genomic_DNA"/>
</dbReference>
<dbReference type="RefSeq" id="WP_151122640.1">
    <property type="nucleotide sequence ID" value="NZ_CP088081.1"/>
</dbReference>
<protein>
    <submittedName>
        <fullName evidence="2">Zinc ribbon domain-containing protein</fullName>
    </submittedName>
</protein>
<dbReference type="SMART" id="SM00834">
    <property type="entry name" value="CxxC_CXXC_SSSS"/>
    <property type="match status" value="1"/>
</dbReference>
<dbReference type="InterPro" id="IPR013429">
    <property type="entry name" value="Regulatory_FmdB_Zinc_ribbon"/>
</dbReference>
<gene>
    <name evidence="2" type="ORF">F7Q92_03815</name>
</gene>
<comment type="caution">
    <text evidence="2">The sequence shown here is derived from an EMBL/GenBank/DDBJ whole genome shotgun (WGS) entry which is preliminary data.</text>
</comment>
<name>A0A643FGM8_IDEDE</name>
<dbReference type="AlphaFoldDB" id="A0A643FGM8"/>
<dbReference type="OrthoDB" id="9813321at2"/>
<evidence type="ECO:0000313" key="2">
    <source>
        <dbReference type="EMBL" id="KAB0584353.1"/>
    </source>
</evidence>
<keyword evidence="3" id="KW-1185">Reference proteome</keyword>
<dbReference type="Proteomes" id="UP000430120">
    <property type="component" value="Unassembled WGS sequence"/>
</dbReference>
<reference evidence="2 3" key="1">
    <citation type="submission" date="2019-09" db="EMBL/GenBank/DDBJ databases">
        <title>Draft genome sequences of 48 bacterial type strains from the CCUG.</title>
        <authorList>
            <person name="Tunovic T."/>
            <person name="Pineiro-Iglesias B."/>
            <person name="Unosson C."/>
            <person name="Inganas E."/>
            <person name="Ohlen M."/>
            <person name="Cardew S."/>
            <person name="Jensie-Markopoulos S."/>
            <person name="Salva-Serra F."/>
            <person name="Jaen-Luchoro D."/>
            <person name="Karlsson R."/>
            <person name="Svensson-Stadler L."/>
            <person name="Chun J."/>
            <person name="Moore E."/>
        </authorList>
    </citation>
    <scope>NUCLEOTIDE SEQUENCE [LARGE SCALE GENOMIC DNA]</scope>
    <source>
        <strain evidence="2 3">CCUG 30977</strain>
    </source>
</reference>
<organism evidence="2 3">
    <name type="scientific">Ideonella dechloratans</name>
    <dbReference type="NCBI Taxonomy" id="36863"/>
    <lineage>
        <taxon>Bacteria</taxon>
        <taxon>Pseudomonadati</taxon>
        <taxon>Pseudomonadota</taxon>
        <taxon>Betaproteobacteria</taxon>
        <taxon>Burkholderiales</taxon>
        <taxon>Sphaerotilaceae</taxon>
        <taxon>Ideonella</taxon>
    </lineage>
</organism>